<comment type="caution">
    <text evidence="1">The sequence shown here is derived from an EMBL/GenBank/DDBJ whole genome shotgun (WGS) entry which is preliminary data.</text>
</comment>
<protein>
    <recommendedName>
        <fullName evidence="3">Membrane or secreted protein</fullName>
    </recommendedName>
</protein>
<dbReference type="AlphaFoldDB" id="A0A0M9VJP5"/>
<keyword evidence="2" id="KW-1185">Reference proteome</keyword>
<accession>A0A0M9VJP5</accession>
<gene>
    <name evidence="1" type="ORF">AM493_17755</name>
</gene>
<proteinExistence type="predicted"/>
<dbReference type="STRING" id="1202724.AM493_17755"/>
<dbReference type="RefSeq" id="WP_054409396.1">
    <property type="nucleotide sequence ID" value="NZ_FOYA01000002.1"/>
</dbReference>
<dbReference type="Proteomes" id="UP000037755">
    <property type="component" value="Unassembled WGS sequence"/>
</dbReference>
<evidence type="ECO:0000313" key="2">
    <source>
        <dbReference type="Proteomes" id="UP000037755"/>
    </source>
</evidence>
<dbReference type="EMBL" id="LIYD01000005">
    <property type="protein sequence ID" value="KOS07682.1"/>
    <property type="molecule type" value="Genomic_DNA"/>
</dbReference>
<name>A0A0M9VJP5_9FLAO</name>
<organism evidence="1 2">
    <name type="scientific">Flavobacterium akiainvivens</name>
    <dbReference type="NCBI Taxonomy" id="1202724"/>
    <lineage>
        <taxon>Bacteria</taxon>
        <taxon>Pseudomonadati</taxon>
        <taxon>Bacteroidota</taxon>
        <taxon>Flavobacteriia</taxon>
        <taxon>Flavobacteriales</taxon>
        <taxon>Flavobacteriaceae</taxon>
        <taxon>Flavobacterium</taxon>
    </lineage>
</organism>
<evidence type="ECO:0008006" key="3">
    <source>
        <dbReference type="Google" id="ProtNLM"/>
    </source>
</evidence>
<sequence length="218" mass="25038">MKRKIVLLFLLAFPLMLYVYFSMVKHNSLFLPIVTKEVADLPKGKTANDKPLQLKEKISIVGFLGNDVLARRENIFNINQKLNAKYRDFEDFQMVMLVPEGKEAEVAEVSEKLKSMADITNWKFLFAKPEDIKKFYVSLNVVEPLAEDGGSGNLFIIDKKKALRGRKGKNKAGVEEYKDCYNSLSPSELSNEMTDDLKIVLREYRLALRRNGPNKREI</sequence>
<dbReference type="OrthoDB" id="1437325at2"/>
<reference evidence="1 2" key="1">
    <citation type="submission" date="2015-08" db="EMBL/GenBank/DDBJ databases">
        <title>Whole genome sequence of Flavobacterium akiainvivens IK-1T, from decaying Wikstroemia oahuensis, an endemic Hawaiian shrub.</title>
        <authorList>
            <person name="Wan X."/>
            <person name="Hou S."/>
            <person name="Saito J."/>
            <person name="Donachie S."/>
        </authorList>
    </citation>
    <scope>NUCLEOTIDE SEQUENCE [LARGE SCALE GENOMIC DNA]</scope>
    <source>
        <strain evidence="1 2">IK-1</strain>
    </source>
</reference>
<evidence type="ECO:0000313" key="1">
    <source>
        <dbReference type="EMBL" id="KOS07682.1"/>
    </source>
</evidence>
<dbReference type="PATRIC" id="fig|1202724.3.peg.3689"/>